<dbReference type="Proteomes" id="UP000321917">
    <property type="component" value="Unassembled WGS sequence"/>
</dbReference>
<dbReference type="InterPro" id="IPR050601">
    <property type="entry name" value="CPA3_antiporter_subunitC"/>
</dbReference>
<evidence type="ECO:0000256" key="2">
    <source>
        <dbReference type="ARBA" id="ARBA00010388"/>
    </source>
</evidence>
<protein>
    <submittedName>
        <fullName evidence="9">Na+/H+ antiporter subunit C</fullName>
    </submittedName>
</protein>
<feature type="transmembrane region" description="Helical" evidence="7">
    <location>
        <begin position="65"/>
        <end position="85"/>
    </location>
</feature>
<evidence type="ECO:0000256" key="1">
    <source>
        <dbReference type="ARBA" id="ARBA00004651"/>
    </source>
</evidence>
<evidence type="ECO:0000256" key="5">
    <source>
        <dbReference type="ARBA" id="ARBA00022989"/>
    </source>
</evidence>
<feature type="transmembrane region" description="Helical" evidence="7">
    <location>
        <begin position="6"/>
        <end position="27"/>
    </location>
</feature>
<organism evidence="9 11">
    <name type="scientific">Colwellia hornerae</name>
    <dbReference type="NCBI Taxonomy" id="89402"/>
    <lineage>
        <taxon>Bacteria</taxon>
        <taxon>Pseudomonadati</taxon>
        <taxon>Pseudomonadota</taxon>
        <taxon>Gammaproteobacteria</taxon>
        <taxon>Alteromonadales</taxon>
        <taxon>Colwelliaceae</taxon>
        <taxon>Colwellia</taxon>
    </lineage>
</organism>
<reference evidence="9 11" key="1">
    <citation type="submission" date="2019-07" db="EMBL/GenBank/DDBJ databases">
        <title>Genomes of sea-ice associated Colwellia species.</title>
        <authorList>
            <person name="Bowman J.P."/>
        </authorList>
    </citation>
    <scope>NUCLEOTIDE SEQUENCE [LARGE SCALE GENOMIC DNA]</scope>
    <source>
        <strain evidence="8 10">ACAM 607</strain>
        <strain evidence="9 11">IC036</strain>
    </source>
</reference>
<dbReference type="Pfam" id="PF00420">
    <property type="entry name" value="Oxidored_q2"/>
    <property type="match status" value="1"/>
</dbReference>
<dbReference type="EMBL" id="VOLQ01000045">
    <property type="protein sequence ID" value="TWX63376.1"/>
    <property type="molecule type" value="Genomic_DNA"/>
</dbReference>
<proteinExistence type="inferred from homology"/>
<dbReference type="Proteomes" id="UP000321525">
    <property type="component" value="Unassembled WGS sequence"/>
</dbReference>
<keyword evidence="4 7" id="KW-0812">Transmembrane</keyword>
<evidence type="ECO:0000256" key="6">
    <source>
        <dbReference type="ARBA" id="ARBA00023136"/>
    </source>
</evidence>
<dbReference type="Gene3D" id="1.10.287.3510">
    <property type="match status" value="1"/>
</dbReference>
<dbReference type="PANTHER" id="PTHR34583:SF2">
    <property type="entry name" value="ANTIPORTER SUBUNIT MNHC2-RELATED"/>
    <property type="match status" value="1"/>
</dbReference>
<gene>
    <name evidence="8" type="ORF">ESZ26_13085</name>
    <name evidence="9" type="ORF">ESZ27_16980</name>
</gene>
<comment type="caution">
    <text evidence="9">The sequence shown here is derived from an EMBL/GenBank/DDBJ whole genome shotgun (WGS) entry which is preliminary data.</text>
</comment>
<dbReference type="PANTHER" id="PTHR34583">
    <property type="entry name" value="ANTIPORTER SUBUNIT MNHC2-RELATED"/>
    <property type="match status" value="1"/>
</dbReference>
<dbReference type="InterPro" id="IPR039428">
    <property type="entry name" value="NUOK/Mnh_C1-like"/>
</dbReference>
<dbReference type="OrthoDB" id="1494613at2"/>
<keyword evidence="3" id="KW-1003">Cell membrane</keyword>
<dbReference type="EMBL" id="VOLR01000018">
    <property type="protein sequence ID" value="TWX57522.1"/>
    <property type="molecule type" value="Genomic_DNA"/>
</dbReference>
<sequence>MELSQTNLYTLCSILLFAIGLLGFLLNSDFIRKLLGLNVIGIAIFMLLLAAAHTYPDAIDPIPHAMVLTGIIVAAAGTALGLNLASKIAKFARLVQKEEAATQAESAYEKSSNDTQGRG</sequence>
<evidence type="ECO:0000313" key="11">
    <source>
        <dbReference type="Proteomes" id="UP000321917"/>
    </source>
</evidence>
<dbReference type="GO" id="GO:0005886">
    <property type="term" value="C:plasma membrane"/>
    <property type="evidence" value="ECO:0007669"/>
    <property type="project" value="UniProtKB-SubCell"/>
</dbReference>
<evidence type="ECO:0000256" key="7">
    <source>
        <dbReference type="SAM" id="Phobius"/>
    </source>
</evidence>
<evidence type="ECO:0000313" key="9">
    <source>
        <dbReference type="EMBL" id="TWX63376.1"/>
    </source>
</evidence>
<comment type="similarity">
    <text evidence="2">Belongs to the CPA3 antiporters (TC 2.A.63) subunit C family.</text>
</comment>
<evidence type="ECO:0000256" key="3">
    <source>
        <dbReference type="ARBA" id="ARBA00022475"/>
    </source>
</evidence>
<comment type="subcellular location">
    <subcellularLocation>
        <location evidence="1">Cell membrane</location>
        <topology evidence="1">Multi-pass membrane protein</topology>
    </subcellularLocation>
</comment>
<feature type="transmembrane region" description="Helical" evidence="7">
    <location>
        <begin position="34"/>
        <end position="53"/>
    </location>
</feature>
<keyword evidence="5 7" id="KW-1133">Transmembrane helix</keyword>
<evidence type="ECO:0000313" key="8">
    <source>
        <dbReference type="EMBL" id="TWX57522.1"/>
    </source>
</evidence>
<dbReference type="RefSeq" id="WP_146799927.1">
    <property type="nucleotide sequence ID" value="NZ_VOLP01000017.1"/>
</dbReference>
<name>A0A5C6Q3H0_9GAMM</name>
<dbReference type="AlphaFoldDB" id="A0A5C6Q3H0"/>
<evidence type="ECO:0000256" key="4">
    <source>
        <dbReference type="ARBA" id="ARBA00022692"/>
    </source>
</evidence>
<keyword evidence="6 7" id="KW-0472">Membrane</keyword>
<keyword evidence="10" id="KW-1185">Reference proteome</keyword>
<accession>A0A5C6Q3H0</accession>
<evidence type="ECO:0000313" key="10">
    <source>
        <dbReference type="Proteomes" id="UP000321525"/>
    </source>
</evidence>